<protein>
    <submittedName>
        <fullName evidence="2">Uncharacterized protein</fullName>
    </submittedName>
</protein>
<evidence type="ECO:0000313" key="2">
    <source>
        <dbReference type="EMBL" id="CAH1114788.1"/>
    </source>
</evidence>
<keyword evidence="1" id="KW-0472">Membrane</keyword>
<organism evidence="2 3">
    <name type="scientific">Psylliodes chrysocephalus</name>
    <dbReference type="NCBI Taxonomy" id="3402493"/>
    <lineage>
        <taxon>Eukaryota</taxon>
        <taxon>Metazoa</taxon>
        <taxon>Ecdysozoa</taxon>
        <taxon>Arthropoda</taxon>
        <taxon>Hexapoda</taxon>
        <taxon>Insecta</taxon>
        <taxon>Pterygota</taxon>
        <taxon>Neoptera</taxon>
        <taxon>Endopterygota</taxon>
        <taxon>Coleoptera</taxon>
        <taxon>Polyphaga</taxon>
        <taxon>Cucujiformia</taxon>
        <taxon>Chrysomeloidea</taxon>
        <taxon>Chrysomelidae</taxon>
        <taxon>Galerucinae</taxon>
        <taxon>Alticini</taxon>
        <taxon>Psylliodes</taxon>
    </lineage>
</organism>
<dbReference type="AlphaFoldDB" id="A0A9P0GMX2"/>
<keyword evidence="1" id="KW-1133">Transmembrane helix</keyword>
<dbReference type="EMBL" id="OV651820">
    <property type="protein sequence ID" value="CAH1114788.1"/>
    <property type="molecule type" value="Genomic_DNA"/>
</dbReference>
<accession>A0A9P0GMX2</accession>
<keyword evidence="3" id="KW-1185">Reference proteome</keyword>
<proteinExistence type="predicted"/>
<dbReference type="Proteomes" id="UP001153636">
    <property type="component" value="Chromosome 8"/>
</dbReference>
<sequence length="104" mass="12462">MKEFSRLVEDFAFKILKTKDYAKMFLWIPKVMFRQIFMWPKQKTYSIKSFFFCLISISLTIFSLIGMVNDLEYDFGTKHINTFNIVIQIGYLQVGNLFFFIINV</sequence>
<feature type="transmembrane region" description="Helical" evidence="1">
    <location>
        <begin position="49"/>
        <end position="68"/>
    </location>
</feature>
<feature type="transmembrane region" description="Helical" evidence="1">
    <location>
        <begin position="80"/>
        <end position="102"/>
    </location>
</feature>
<evidence type="ECO:0000313" key="3">
    <source>
        <dbReference type="Proteomes" id="UP001153636"/>
    </source>
</evidence>
<reference evidence="2" key="1">
    <citation type="submission" date="2022-01" db="EMBL/GenBank/DDBJ databases">
        <authorList>
            <person name="King R."/>
        </authorList>
    </citation>
    <scope>NUCLEOTIDE SEQUENCE</scope>
</reference>
<gene>
    <name evidence="2" type="ORF">PSYICH_LOCUS14145</name>
</gene>
<evidence type="ECO:0000256" key="1">
    <source>
        <dbReference type="SAM" id="Phobius"/>
    </source>
</evidence>
<keyword evidence="1" id="KW-0812">Transmembrane</keyword>
<name>A0A9P0GMX2_9CUCU</name>